<reference evidence="10 11" key="1">
    <citation type="journal article" date="2013" name="Genome Biol. Evol.">
        <title>Genome evolution and phylogenomic analysis of candidatus kinetoplastibacterium, the betaproteobacterial endosymbionts of strigomonas and angomonas.</title>
        <authorList>
            <person name="Alves J.M."/>
            <person name="Serrano M.G."/>
            <person name="Maia da Silva F."/>
            <person name="Voegtly L.J."/>
            <person name="Matveyev A.V."/>
            <person name="Teixeira M.M."/>
            <person name="Camargo E.P."/>
            <person name="Buck G.A."/>
        </authorList>
    </citation>
    <scope>NUCLEOTIDE SEQUENCE [LARGE SCALE GENOMIC DNA]</scope>
    <source>
        <strain evidence="10 11">TCC079E</strain>
    </source>
</reference>
<evidence type="ECO:0000256" key="4">
    <source>
        <dbReference type="ARBA" id="ARBA00022840"/>
    </source>
</evidence>
<accession>M1LS79</accession>
<evidence type="ECO:0000259" key="8">
    <source>
        <dbReference type="Pfam" id="PF13193"/>
    </source>
</evidence>
<dbReference type="PANTHER" id="PTHR24095:SF14">
    <property type="entry name" value="ACETYL-COENZYME A SYNTHETASE 1"/>
    <property type="match status" value="1"/>
</dbReference>
<keyword evidence="4" id="KW-0067">ATP-binding</keyword>
<dbReference type="CDD" id="cd05966">
    <property type="entry name" value="ACS"/>
    <property type="match status" value="1"/>
</dbReference>
<gene>
    <name evidence="10" type="ORF">CDSE_0722</name>
</gene>
<protein>
    <recommendedName>
        <fullName evidence="6">Acetate--CoA ligase</fullName>
        <ecNumber evidence="6">6.2.1.1</ecNumber>
    </recommendedName>
</protein>
<comment type="similarity">
    <text evidence="1">Belongs to the ATP-dependent AMP-binding enzyme family.</text>
</comment>
<dbReference type="Gene3D" id="3.40.50.12780">
    <property type="entry name" value="N-terminal domain of ligase-like"/>
    <property type="match status" value="1"/>
</dbReference>
<evidence type="ECO:0000256" key="5">
    <source>
        <dbReference type="ARBA" id="ARBA00022990"/>
    </source>
</evidence>
<dbReference type="GO" id="GO:0019427">
    <property type="term" value="P:acetyl-CoA biosynthetic process from acetate"/>
    <property type="evidence" value="ECO:0007669"/>
    <property type="project" value="UniProtKB-UniRule"/>
</dbReference>
<evidence type="ECO:0000256" key="6">
    <source>
        <dbReference type="NCBIfam" id="TIGR02188"/>
    </source>
</evidence>
<dbReference type="InterPro" id="IPR011904">
    <property type="entry name" value="Ac_CoA_lig"/>
</dbReference>
<dbReference type="GO" id="GO:0016208">
    <property type="term" value="F:AMP binding"/>
    <property type="evidence" value="ECO:0007669"/>
    <property type="project" value="InterPro"/>
</dbReference>
<name>M1LS79_9PROT</name>
<keyword evidence="2 10" id="KW-0436">Ligase</keyword>
<dbReference type="InterPro" id="IPR032387">
    <property type="entry name" value="ACAS_N"/>
</dbReference>
<dbReference type="Pfam" id="PF00501">
    <property type="entry name" value="AMP-binding"/>
    <property type="match status" value="1"/>
</dbReference>
<dbReference type="InterPro" id="IPR045851">
    <property type="entry name" value="AMP-bd_C_sf"/>
</dbReference>
<sequence length="660" mass="74249">MSKDIQSYLLGDKIFQPDYNIKKNNYFIKDLHAYESLCLESKLDPEEFWKKYAIGFLTWHKLFTKVLDESNPPFYKWFSDGELNVSVNCLDVNLTNGNANKVAIIFESDDGQIEKISYRELFVRVCKFANGISKLGYKTGDKCIIYMPMSIEVIIAMQACARLGIIISVVFGGFSSKSLQERITDIDASLIITADYQKRGGKIIPLKDAVDEALSIDTSNKIRNVIVYKRTDKDINWFSSRDIWMFDLESNQDEYIDPVFVNSEHPLFILYTSGSTGKPKGIQHSSAGYLLWAKMTMNWTFNANPTDVFWCTADVGWITGHSYIAYAPLSLGMTQVIFEGIPTYPNSGRFWEMIDSHKVTIFYTAPTAIRSLVKSSDLNKEVHPNNFDLHSLRIIGSVGEPISPETWLWYYTNVGKNKCSLVDTWWQTETGGHMITPIPGVTPLKPGSCSFPLPGIQASVVDELGDEVSPGKGGFLVIKKPWPGMIRNIWNDSERFKNSYFPDELKGYYLAGDGAQIDSDNYFWILGRIDDVLNVSGHRLGTMEIEAALVAHKLVSEAAVVGRPDATTGEAVVAFIVLKGKYPEKHEDLEIAKELRNWVSQEIGPIAKPKDIVFLENLPKTRSGKIVRRLLRLKASGQSITQDVSTVDNISSIEKISISF</sequence>
<dbReference type="GO" id="GO:0005524">
    <property type="term" value="F:ATP binding"/>
    <property type="evidence" value="ECO:0007669"/>
    <property type="project" value="UniProtKB-KW"/>
</dbReference>
<organism evidence="10 11">
    <name type="scientific">Candidatus Kinetoplastidibacterium desouzai TCC079E</name>
    <dbReference type="NCBI Taxonomy" id="1208919"/>
    <lineage>
        <taxon>Bacteria</taxon>
        <taxon>Pseudomonadati</taxon>
        <taxon>Pseudomonadota</taxon>
        <taxon>Betaproteobacteria</taxon>
        <taxon>Candidatus Kinetoplastidibacterium</taxon>
    </lineage>
</organism>
<dbReference type="InterPro" id="IPR020845">
    <property type="entry name" value="AMP-binding_CS"/>
</dbReference>
<evidence type="ECO:0000259" key="9">
    <source>
        <dbReference type="Pfam" id="PF16177"/>
    </source>
</evidence>
<dbReference type="InterPro" id="IPR000873">
    <property type="entry name" value="AMP-dep_synth/lig_dom"/>
</dbReference>
<evidence type="ECO:0000313" key="11">
    <source>
        <dbReference type="Proteomes" id="UP000011547"/>
    </source>
</evidence>
<dbReference type="FunFam" id="3.40.50.12780:FF:000001">
    <property type="entry name" value="Acetyl-coenzyme A synthetase"/>
    <property type="match status" value="1"/>
</dbReference>
<dbReference type="EMBL" id="CP003803">
    <property type="protein sequence ID" value="AGF46996.1"/>
    <property type="molecule type" value="Genomic_DNA"/>
</dbReference>
<evidence type="ECO:0000256" key="2">
    <source>
        <dbReference type="ARBA" id="ARBA00022598"/>
    </source>
</evidence>
<keyword evidence="11" id="KW-1185">Reference proteome</keyword>
<dbReference type="GO" id="GO:0005829">
    <property type="term" value="C:cytosol"/>
    <property type="evidence" value="ECO:0007669"/>
    <property type="project" value="TreeGrafter"/>
</dbReference>
<dbReference type="AlphaFoldDB" id="M1LS79"/>
<dbReference type="InterPro" id="IPR042099">
    <property type="entry name" value="ANL_N_sf"/>
</dbReference>
<dbReference type="HOGENOM" id="CLU_000022_3_6_4"/>
<dbReference type="STRING" id="1208919.CDSE_0722"/>
<dbReference type="eggNOG" id="COG0365">
    <property type="taxonomic scope" value="Bacteria"/>
</dbReference>
<dbReference type="PATRIC" id="fig|1208919.3.peg.435"/>
<evidence type="ECO:0000259" key="7">
    <source>
        <dbReference type="Pfam" id="PF00501"/>
    </source>
</evidence>
<dbReference type="NCBIfam" id="NF001208">
    <property type="entry name" value="PRK00174.1"/>
    <property type="match status" value="1"/>
</dbReference>
<dbReference type="GO" id="GO:0003987">
    <property type="term" value="F:acetate-CoA ligase activity"/>
    <property type="evidence" value="ECO:0007669"/>
    <property type="project" value="UniProtKB-UniRule"/>
</dbReference>
<evidence type="ECO:0000256" key="1">
    <source>
        <dbReference type="ARBA" id="ARBA00006432"/>
    </source>
</evidence>
<keyword evidence="5" id="KW-0007">Acetylation</keyword>
<dbReference type="PROSITE" id="PS00455">
    <property type="entry name" value="AMP_BINDING"/>
    <property type="match status" value="1"/>
</dbReference>
<dbReference type="Proteomes" id="UP000011547">
    <property type="component" value="Chromosome"/>
</dbReference>
<dbReference type="KEGG" id="kde:CDSE_0722"/>
<keyword evidence="3" id="KW-0547">Nucleotide-binding</keyword>
<dbReference type="Pfam" id="PF13193">
    <property type="entry name" value="AMP-binding_C"/>
    <property type="match status" value="1"/>
</dbReference>
<dbReference type="NCBIfam" id="TIGR02188">
    <property type="entry name" value="Ac_CoA_lig_AcsA"/>
    <property type="match status" value="1"/>
</dbReference>
<evidence type="ECO:0000313" key="10">
    <source>
        <dbReference type="EMBL" id="AGF46996.1"/>
    </source>
</evidence>
<dbReference type="Pfam" id="PF16177">
    <property type="entry name" value="ACAS_N"/>
    <property type="match status" value="1"/>
</dbReference>
<dbReference type="Gene3D" id="3.30.300.30">
    <property type="match status" value="1"/>
</dbReference>
<feature type="domain" description="Acetyl-coenzyme A synthetase N-terminal" evidence="9">
    <location>
        <begin position="34"/>
        <end position="89"/>
    </location>
</feature>
<proteinExistence type="inferred from homology"/>
<evidence type="ECO:0000256" key="3">
    <source>
        <dbReference type="ARBA" id="ARBA00022741"/>
    </source>
</evidence>
<dbReference type="PANTHER" id="PTHR24095">
    <property type="entry name" value="ACETYL-COENZYME A SYNTHETASE"/>
    <property type="match status" value="1"/>
</dbReference>
<feature type="domain" description="AMP-dependent synthetase/ligase" evidence="7">
    <location>
        <begin position="97"/>
        <end position="482"/>
    </location>
</feature>
<dbReference type="SUPFAM" id="SSF56801">
    <property type="entry name" value="Acetyl-CoA synthetase-like"/>
    <property type="match status" value="1"/>
</dbReference>
<dbReference type="RefSeq" id="WP_015396407.1">
    <property type="nucleotide sequence ID" value="NC_020294.1"/>
</dbReference>
<dbReference type="EC" id="6.2.1.1" evidence="6"/>
<feature type="domain" description="AMP-binding enzyme C-terminal" evidence="8">
    <location>
        <begin position="544"/>
        <end position="625"/>
    </location>
</feature>
<dbReference type="OrthoDB" id="9766486at2"/>
<dbReference type="InterPro" id="IPR025110">
    <property type="entry name" value="AMP-bd_C"/>
</dbReference>